<feature type="signal peptide" evidence="1">
    <location>
        <begin position="1"/>
        <end position="25"/>
    </location>
</feature>
<dbReference type="SUPFAM" id="SSF48695">
    <property type="entry name" value="Multiheme cytochromes"/>
    <property type="match status" value="1"/>
</dbReference>
<dbReference type="OrthoDB" id="9783375at2"/>
<gene>
    <name evidence="3" type="ordered locus">DaAHT2_2267</name>
</gene>
<organism evidence="3 4">
    <name type="scientific">Desulfurivibrio alkaliphilus (strain DSM 19089 / UNIQEM U267 / AHT2)</name>
    <dbReference type="NCBI Taxonomy" id="589865"/>
    <lineage>
        <taxon>Bacteria</taxon>
        <taxon>Pseudomonadati</taxon>
        <taxon>Thermodesulfobacteriota</taxon>
        <taxon>Desulfobulbia</taxon>
        <taxon>Desulfobulbales</taxon>
        <taxon>Desulfobulbaceae</taxon>
        <taxon>Desulfurivibrio</taxon>
    </lineage>
</organism>
<protein>
    <submittedName>
        <fullName evidence="3">Cytochrome C family protein</fullName>
    </submittedName>
</protein>
<dbReference type="Gene3D" id="3.90.10.10">
    <property type="entry name" value="Cytochrome C3"/>
    <property type="match status" value="2"/>
</dbReference>
<reference evidence="4" key="1">
    <citation type="submission" date="2010-02" db="EMBL/GenBank/DDBJ databases">
        <title>Complete sequence of Desulfurivibrio alkaliphilus AHT2.</title>
        <authorList>
            <consortium name="US DOE Joint Genome Institute"/>
            <person name="Pitluck S."/>
            <person name="Chertkov O."/>
            <person name="Detter J.C."/>
            <person name="Han C."/>
            <person name="Tapia R."/>
            <person name="Larimer F."/>
            <person name="Land M."/>
            <person name="Hauser L."/>
            <person name="Kyrpides N."/>
            <person name="Mikhailova N."/>
            <person name="Sorokin D.Y."/>
            <person name="Muyzer G."/>
            <person name="Woyke T."/>
        </authorList>
    </citation>
    <scope>NUCLEOTIDE SEQUENCE [LARGE SCALE GENOMIC DNA]</scope>
    <source>
        <strain evidence="4">DSM 19089 / UNIQEM U267 / AHT2</strain>
    </source>
</reference>
<keyword evidence="1" id="KW-0732">Signal</keyword>
<dbReference type="EMBL" id="CP001940">
    <property type="protein sequence ID" value="ADH86932.1"/>
    <property type="molecule type" value="Genomic_DNA"/>
</dbReference>
<evidence type="ECO:0000256" key="1">
    <source>
        <dbReference type="SAM" id="SignalP"/>
    </source>
</evidence>
<feature type="domain" description="Doubled CXXCH motif" evidence="2">
    <location>
        <begin position="151"/>
        <end position="186"/>
    </location>
</feature>
<feature type="domain" description="Doubled CXXCH motif" evidence="2">
    <location>
        <begin position="48"/>
        <end position="88"/>
    </location>
</feature>
<evidence type="ECO:0000313" key="3">
    <source>
        <dbReference type="EMBL" id="ADH86932.1"/>
    </source>
</evidence>
<dbReference type="KEGG" id="dak:DaAHT2_2267"/>
<dbReference type="Pfam" id="PF09699">
    <property type="entry name" value="Paired_CXXCH_1"/>
    <property type="match status" value="4"/>
</dbReference>
<sequence>MFNIRSFVTALLVAGSLAAGGFLLATTTGTAAMPSLAPIPDGDAISSHAPYLTGQCGMCHDSGQPDGKSPGKVPDDVGALCATCHFDMDQEIKGSSVVHAPAMMSCTACHNPHNSPAPSLLVVEPKNLCLGCHGEIQQTISEAAVQHDAVIDEVACLNCHNPHASDIQHLLTKLPFDLCISCHSHDEPGADGRVRTNFATLLEENPYHHGPVEGKDCSACHLTHGSEHHSLLVDAFPERFYAPYERDNYALCFRCHNEENMLDPETTTTTRFRDGSRNLHYVHVNKPDRGRTCRACHEVHASENPHQIRDAVPFGPRNWMLPVNFTKTDTGGSCARTCHQTKSYDYTAE</sequence>
<feature type="domain" description="Doubled CXXCH motif" evidence="2">
    <location>
        <begin position="99"/>
        <end position="136"/>
    </location>
</feature>
<keyword evidence="4" id="KW-1185">Reference proteome</keyword>
<proteinExistence type="predicted"/>
<dbReference type="Proteomes" id="UP000001508">
    <property type="component" value="Chromosome"/>
</dbReference>
<dbReference type="PANTHER" id="PTHR39425:SF1">
    <property type="entry name" value="CYTOCHROME C7-LIKE DOMAIN-CONTAINING PROTEIN"/>
    <property type="match status" value="1"/>
</dbReference>
<feature type="domain" description="Doubled CXXCH motif" evidence="2">
    <location>
        <begin position="209"/>
        <end position="259"/>
    </location>
</feature>
<name>D6Z6G7_DESAT</name>
<feature type="chain" id="PRO_5003091519" evidence="1">
    <location>
        <begin position="26"/>
        <end position="349"/>
    </location>
</feature>
<dbReference type="InterPro" id="IPR036280">
    <property type="entry name" value="Multihaem_cyt_sf"/>
</dbReference>
<dbReference type="NCBIfam" id="TIGR01905">
    <property type="entry name" value="paired_CXXCH_1"/>
    <property type="match status" value="3"/>
</dbReference>
<dbReference type="eggNOG" id="COG3005">
    <property type="taxonomic scope" value="Bacteria"/>
</dbReference>
<accession>D6Z6G7</accession>
<dbReference type="HOGENOM" id="CLU_051321_0_0_7"/>
<dbReference type="InterPro" id="IPR010177">
    <property type="entry name" value="Paired_CXXCH_1"/>
</dbReference>
<dbReference type="RefSeq" id="WP_013164446.1">
    <property type="nucleotide sequence ID" value="NC_014216.1"/>
</dbReference>
<dbReference type="PANTHER" id="PTHR39425">
    <property type="entry name" value="LIPOPROTEIN CYTOCHROME C"/>
    <property type="match status" value="1"/>
</dbReference>
<dbReference type="InParanoid" id="D6Z6G7"/>
<dbReference type="STRING" id="589865.DaAHT2_2267"/>
<evidence type="ECO:0000259" key="2">
    <source>
        <dbReference type="Pfam" id="PF09699"/>
    </source>
</evidence>
<dbReference type="AlphaFoldDB" id="D6Z6G7"/>
<evidence type="ECO:0000313" key="4">
    <source>
        <dbReference type="Proteomes" id="UP000001508"/>
    </source>
</evidence>